<evidence type="ECO:0000313" key="5">
    <source>
        <dbReference type="EMBL" id="MFC5639844.1"/>
    </source>
</evidence>
<dbReference type="InterPro" id="IPR018193">
    <property type="entry name" value="Glyc_kinase_flavodox-like_fold"/>
</dbReference>
<comment type="similarity">
    <text evidence="1 4">Belongs to the glycerate kinase type-1 family.</text>
</comment>
<accession>A0ABW0V4T7</accession>
<dbReference type="SUPFAM" id="SSF110738">
    <property type="entry name" value="Glycerate kinase I"/>
    <property type="match status" value="1"/>
</dbReference>
<evidence type="ECO:0000256" key="1">
    <source>
        <dbReference type="ARBA" id="ARBA00006284"/>
    </source>
</evidence>
<evidence type="ECO:0000256" key="4">
    <source>
        <dbReference type="PIRNR" id="PIRNR006078"/>
    </source>
</evidence>
<name>A0ABW0V4T7_9ACTN</name>
<dbReference type="RefSeq" id="WP_380230314.1">
    <property type="nucleotide sequence ID" value="NZ_JBHSOC010000001.1"/>
</dbReference>
<reference evidence="6" key="1">
    <citation type="journal article" date="2019" name="Int. J. Syst. Evol. Microbiol.">
        <title>The Global Catalogue of Microorganisms (GCM) 10K type strain sequencing project: providing services to taxonomists for standard genome sequencing and annotation.</title>
        <authorList>
            <consortium name="The Broad Institute Genomics Platform"/>
            <consortium name="The Broad Institute Genome Sequencing Center for Infectious Disease"/>
            <person name="Wu L."/>
            <person name="Ma J."/>
        </authorList>
    </citation>
    <scope>NUCLEOTIDE SEQUENCE [LARGE SCALE GENOMIC DNA]</scope>
    <source>
        <strain evidence="6">CGMCC 4.1622</strain>
    </source>
</reference>
<keyword evidence="2 4" id="KW-0808">Transferase</keyword>
<comment type="caution">
    <text evidence="5">The sequence shown here is derived from an EMBL/GenBank/DDBJ whole genome shotgun (WGS) entry which is preliminary data.</text>
</comment>
<dbReference type="GO" id="GO:0016301">
    <property type="term" value="F:kinase activity"/>
    <property type="evidence" value="ECO:0007669"/>
    <property type="project" value="UniProtKB-KW"/>
</dbReference>
<evidence type="ECO:0000256" key="3">
    <source>
        <dbReference type="ARBA" id="ARBA00022777"/>
    </source>
</evidence>
<dbReference type="PIRSF" id="PIRSF006078">
    <property type="entry name" value="GlxK"/>
    <property type="match status" value="1"/>
</dbReference>
<keyword evidence="3 4" id="KW-0418">Kinase</keyword>
<evidence type="ECO:0000256" key="2">
    <source>
        <dbReference type="ARBA" id="ARBA00022679"/>
    </source>
</evidence>
<dbReference type="NCBIfam" id="TIGR00045">
    <property type="entry name" value="glycerate kinase"/>
    <property type="match status" value="1"/>
</dbReference>
<gene>
    <name evidence="5" type="ORF">ACFPZF_00525</name>
</gene>
<dbReference type="EMBL" id="JBHSOC010000001">
    <property type="protein sequence ID" value="MFC5639844.1"/>
    <property type="molecule type" value="Genomic_DNA"/>
</dbReference>
<dbReference type="InterPro" id="IPR036129">
    <property type="entry name" value="Glycerate_kinase_sf"/>
</dbReference>
<sequence>MKVVIAPDSFKGTVTATDAARALADGWHSVRPDDRLTLRPMADGGEGTLAAVAAAHPGTALTRVGGCTGPDGRPVDGEYALLPDGTAVVELATAGGLPLMAHPAPLTATTRGTGELIAAALDHGATRLLIGLGGSASTDGGTGLLAALGLRVLDADGTPLPDGGGALADAHRIDRTRLRAAPSGGVRLLTDVTNPLLGPDGAAAVYGPQKGAGPEEIDRLEAGLTRLSELLGGNPDQPGAGAAGGTAYGLAAVWDAAVTPGAAAVADLLGLDTAIASADLVITGEGRFDATSRLGKAVGEVLDRAARAGVPSRVVAGESTDPAALTLTALAGSAGSARSDAAHWLRRAGAELAASAVR</sequence>
<dbReference type="PANTHER" id="PTHR21599">
    <property type="entry name" value="GLYCERATE KINASE"/>
    <property type="match status" value="1"/>
</dbReference>
<evidence type="ECO:0000313" key="6">
    <source>
        <dbReference type="Proteomes" id="UP001596066"/>
    </source>
</evidence>
<dbReference type="Gene3D" id="3.40.50.10350">
    <property type="entry name" value="Glycerate kinase, domain 1"/>
    <property type="match status" value="1"/>
</dbReference>
<proteinExistence type="inferred from homology"/>
<dbReference type="Proteomes" id="UP001596066">
    <property type="component" value="Unassembled WGS sequence"/>
</dbReference>
<dbReference type="Pfam" id="PF02595">
    <property type="entry name" value="Gly_kinase"/>
    <property type="match status" value="1"/>
</dbReference>
<dbReference type="InterPro" id="IPR018197">
    <property type="entry name" value="Glycerate_kinase_RE-like"/>
</dbReference>
<keyword evidence="6" id="KW-1185">Reference proteome</keyword>
<dbReference type="Gene3D" id="3.90.1510.10">
    <property type="entry name" value="Glycerate kinase, domain 2"/>
    <property type="match status" value="1"/>
</dbReference>
<dbReference type="InterPro" id="IPR004381">
    <property type="entry name" value="Glycerate_kinase"/>
</dbReference>
<protein>
    <submittedName>
        <fullName evidence="5">Glycerate kinase</fullName>
    </submittedName>
</protein>
<organism evidence="5 6">
    <name type="scientific">Kitasatospora cinereorecta</name>
    <dbReference type="NCBI Taxonomy" id="285560"/>
    <lineage>
        <taxon>Bacteria</taxon>
        <taxon>Bacillati</taxon>
        <taxon>Actinomycetota</taxon>
        <taxon>Actinomycetes</taxon>
        <taxon>Kitasatosporales</taxon>
        <taxon>Streptomycetaceae</taxon>
        <taxon>Kitasatospora</taxon>
    </lineage>
</organism>
<dbReference type="PANTHER" id="PTHR21599:SF0">
    <property type="entry name" value="GLYCERATE KINASE"/>
    <property type="match status" value="1"/>
</dbReference>